<keyword evidence="13" id="KW-0472">Membrane</keyword>
<evidence type="ECO:0000256" key="1">
    <source>
        <dbReference type="ARBA" id="ARBA00003096"/>
    </source>
</evidence>
<comment type="subunit">
    <text evidence="4">F-type ATPases have 2 components, CF(1) - the catalytic core - and CF(0) - the membrane proton channel. CF(1) has five subunits: alpha(3), beta(3), gamma(1), delta(1), epsilon(1). CF(0) has three main subunits: a, b and c.</text>
</comment>
<gene>
    <name evidence="15" type="primary">atp4</name>
</gene>
<evidence type="ECO:0000313" key="15">
    <source>
        <dbReference type="EMBL" id="AMA21007.1"/>
    </source>
</evidence>
<dbReference type="PANTHER" id="PTHR37774:SF4">
    <property type="entry name" value="ATP SYNTHASE PROTEIN MI25"/>
    <property type="match status" value="1"/>
</dbReference>
<dbReference type="InterPro" id="IPR044988">
    <property type="entry name" value="MI25_plants"/>
</dbReference>
<name>A0A109YFD4_WELMI</name>
<comment type="function">
    <text evidence="1">This is one of the chains of the nonenzymatic component (CF(0) subunit) of the mitochondrial ATPase complex.</text>
</comment>
<keyword evidence="8" id="KW-0812">Transmembrane</keyword>
<evidence type="ECO:0000256" key="4">
    <source>
        <dbReference type="ARBA" id="ARBA00011648"/>
    </source>
</evidence>
<dbReference type="GeneID" id="26798391"/>
<proteinExistence type="inferred from homology"/>
<dbReference type="GO" id="GO:0015986">
    <property type="term" value="P:proton motive force-driven ATP synthesis"/>
    <property type="evidence" value="ECO:0007669"/>
    <property type="project" value="InterPro"/>
</dbReference>
<dbReference type="GO" id="GO:0015078">
    <property type="term" value="F:proton transmembrane transporter activity"/>
    <property type="evidence" value="ECO:0007669"/>
    <property type="project" value="InterPro"/>
</dbReference>
<keyword evidence="12 15" id="KW-0496">Mitochondrion</keyword>
<comment type="similarity">
    <text evidence="3">Belongs to the ATPase protein MI25 family.</text>
</comment>
<dbReference type="InterPro" id="IPR008688">
    <property type="entry name" value="ATP_synth_Bsub_B/MI25"/>
</dbReference>
<keyword evidence="14" id="KW-0066">ATP synthesis</keyword>
<comment type="subcellular location">
    <subcellularLocation>
        <location evidence="2">Mitochondrion membrane</location>
        <topology evidence="2">Single-pass membrane protein</topology>
    </subcellularLocation>
</comment>
<evidence type="ECO:0000256" key="11">
    <source>
        <dbReference type="ARBA" id="ARBA00023065"/>
    </source>
</evidence>
<geneLocation type="mitochondrion" evidence="15"/>
<keyword evidence="10" id="KW-1133">Transmembrane helix</keyword>
<evidence type="ECO:0000256" key="13">
    <source>
        <dbReference type="ARBA" id="ARBA00023136"/>
    </source>
</evidence>
<sequence>MPPGGGPSKYGRSNSLRSWRVGNQHLAAILLISVCCSKGILILNEETIVACCFIGFTIFSQRSLGSSLYATLDGRRAAIQRELQQLLNPLEVVKLESNEQQNNLRICLRSLEPEIVSSLLGIARCAPKCHLTVQAVLCRNLAVELATLNNAISARRTRLRDDLVTGFQFSVTERFCPPCTTSTTKQCDTAIVLLIREGLLKVSRMALFPRGG</sequence>
<dbReference type="RefSeq" id="YP_009227154.1">
    <property type="nucleotide sequence ID" value="NC_029130.1"/>
</dbReference>
<evidence type="ECO:0000256" key="6">
    <source>
        <dbReference type="ARBA" id="ARBA00022448"/>
    </source>
</evidence>
<protein>
    <recommendedName>
        <fullName evidence="5">ATP synthase protein MI25</fullName>
    </recommendedName>
</protein>
<keyword evidence="9" id="KW-0375">Hydrogen ion transport</keyword>
<dbReference type="Pfam" id="PF05405">
    <property type="entry name" value="Mt_ATP-synt_B"/>
    <property type="match status" value="1"/>
</dbReference>
<evidence type="ECO:0000256" key="10">
    <source>
        <dbReference type="ARBA" id="ARBA00022989"/>
    </source>
</evidence>
<evidence type="ECO:0000256" key="9">
    <source>
        <dbReference type="ARBA" id="ARBA00022781"/>
    </source>
</evidence>
<evidence type="ECO:0000256" key="5">
    <source>
        <dbReference type="ARBA" id="ARBA00017388"/>
    </source>
</evidence>
<reference evidence="15" key="1">
    <citation type="journal article" date="2016" name="Mol. Biol. Evol.">
        <title>Ginkgo and Welwitschia Mitogenomes Reveal Extreme Contrasts in Gymnosperm Mitochondrial Evolution.</title>
        <authorList>
            <person name="Guo W."/>
            <person name="Grewe F."/>
            <person name="Fan W."/>
            <person name="Young G.J."/>
            <person name="Knoop V."/>
            <person name="Palmer J.D."/>
            <person name="Mower J.P."/>
        </authorList>
    </citation>
    <scope>NUCLEOTIDE SEQUENCE</scope>
</reference>
<dbReference type="GO" id="GO:0045259">
    <property type="term" value="C:proton-transporting ATP synthase complex"/>
    <property type="evidence" value="ECO:0007669"/>
    <property type="project" value="UniProtKB-KW"/>
</dbReference>
<dbReference type="GO" id="GO:0031966">
    <property type="term" value="C:mitochondrial membrane"/>
    <property type="evidence" value="ECO:0007669"/>
    <property type="project" value="UniProtKB-SubCell"/>
</dbReference>
<keyword evidence="7" id="KW-0138">CF(0)</keyword>
<evidence type="ECO:0000256" key="7">
    <source>
        <dbReference type="ARBA" id="ARBA00022547"/>
    </source>
</evidence>
<evidence type="ECO:0000256" key="3">
    <source>
        <dbReference type="ARBA" id="ARBA00009281"/>
    </source>
</evidence>
<accession>A0A109YFD4</accession>
<dbReference type="AlphaFoldDB" id="A0A109YFD4"/>
<evidence type="ECO:0000256" key="14">
    <source>
        <dbReference type="ARBA" id="ARBA00023310"/>
    </source>
</evidence>
<organism evidence="15">
    <name type="scientific">Welwitschia mirabilis</name>
    <name type="common">Tree tumbo</name>
    <name type="synonym">Welwitschia bainesii</name>
    <dbReference type="NCBI Taxonomy" id="3377"/>
    <lineage>
        <taxon>Eukaryota</taxon>
        <taxon>Viridiplantae</taxon>
        <taxon>Streptophyta</taxon>
        <taxon>Embryophyta</taxon>
        <taxon>Tracheophyta</taxon>
        <taxon>Spermatophyta</taxon>
        <taxon>Gnetopsida</taxon>
        <taxon>Gnetidae</taxon>
        <taxon>Welwitschiales</taxon>
        <taxon>Welwitschiaceae</taxon>
        <taxon>Welwitschia</taxon>
    </lineage>
</organism>
<keyword evidence="11" id="KW-0406">Ion transport</keyword>
<evidence type="ECO:0000256" key="8">
    <source>
        <dbReference type="ARBA" id="ARBA00022692"/>
    </source>
</evidence>
<dbReference type="EMBL" id="KT313400">
    <property type="protein sequence ID" value="AMA21007.1"/>
    <property type="molecule type" value="Genomic_DNA"/>
</dbReference>
<evidence type="ECO:0000256" key="12">
    <source>
        <dbReference type="ARBA" id="ARBA00023128"/>
    </source>
</evidence>
<dbReference type="PANTHER" id="PTHR37774">
    <property type="entry name" value="ATP SYNTHASE PROTEIN MI25-RELATED"/>
    <property type="match status" value="1"/>
</dbReference>
<keyword evidence="6" id="KW-0813">Transport</keyword>
<evidence type="ECO:0000256" key="2">
    <source>
        <dbReference type="ARBA" id="ARBA00004304"/>
    </source>
</evidence>